<sequence length="217" mass="24055">MGTDGDTTAAANFRATVVSFVGAVGDTGPAASPRPHFDLNSLRHITQTMAGFDMGVAFRLLQKKAASFINDDRHKVAIKNLCRSANSIWDTSKRLPEMSTNTHRTILSEIEPTVTRLSPEKTRLFLDLSYEFSTSGRVRSRALESEEDENLLHPFQDLSRKLPSVTLHSIGSREQRGDANKPDCTIMKGNLSKDAEPADSEIDDGESITKKKRKHKK</sequence>
<dbReference type="OrthoDB" id="2438799at2759"/>
<keyword evidence="3" id="KW-1185">Reference proteome</keyword>
<dbReference type="AlphaFoldDB" id="A0A9P6KCF1"/>
<reference evidence="2" key="1">
    <citation type="journal article" date="2020" name="Fungal Divers.">
        <title>Resolving the Mortierellaceae phylogeny through synthesis of multi-gene phylogenetics and phylogenomics.</title>
        <authorList>
            <person name="Vandepol N."/>
            <person name="Liber J."/>
            <person name="Desiro A."/>
            <person name="Na H."/>
            <person name="Kennedy M."/>
            <person name="Barry K."/>
            <person name="Grigoriev I.V."/>
            <person name="Miller A.N."/>
            <person name="O'Donnell K."/>
            <person name="Stajich J.E."/>
            <person name="Bonito G."/>
        </authorList>
    </citation>
    <scope>NUCLEOTIDE SEQUENCE</scope>
    <source>
        <strain evidence="2">KOD1015</strain>
    </source>
</reference>
<dbReference type="Proteomes" id="UP000780801">
    <property type="component" value="Unassembled WGS sequence"/>
</dbReference>
<proteinExistence type="predicted"/>
<feature type="compositionally biased region" description="Acidic residues" evidence="1">
    <location>
        <begin position="197"/>
        <end position="206"/>
    </location>
</feature>
<name>A0A9P6KCF1_9FUNG</name>
<evidence type="ECO:0000256" key="1">
    <source>
        <dbReference type="SAM" id="MobiDB-lite"/>
    </source>
</evidence>
<feature type="region of interest" description="Disordered" evidence="1">
    <location>
        <begin position="169"/>
        <end position="217"/>
    </location>
</feature>
<feature type="compositionally biased region" description="Basic and acidic residues" evidence="1">
    <location>
        <begin position="171"/>
        <end position="181"/>
    </location>
</feature>
<evidence type="ECO:0000313" key="3">
    <source>
        <dbReference type="Proteomes" id="UP000780801"/>
    </source>
</evidence>
<organism evidence="2 3">
    <name type="scientific">Lunasporangiospora selenospora</name>
    <dbReference type="NCBI Taxonomy" id="979761"/>
    <lineage>
        <taxon>Eukaryota</taxon>
        <taxon>Fungi</taxon>
        <taxon>Fungi incertae sedis</taxon>
        <taxon>Mucoromycota</taxon>
        <taxon>Mortierellomycotina</taxon>
        <taxon>Mortierellomycetes</taxon>
        <taxon>Mortierellales</taxon>
        <taxon>Mortierellaceae</taxon>
        <taxon>Lunasporangiospora</taxon>
    </lineage>
</organism>
<comment type="caution">
    <text evidence="2">The sequence shown here is derived from an EMBL/GenBank/DDBJ whole genome shotgun (WGS) entry which is preliminary data.</text>
</comment>
<dbReference type="EMBL" id="JAABOA010002166">
    <property type="protein sequence ID" value="KAF9580284.1"/>
    <property type="molecule type" value="Genomic_DNA"/>
</dbReference>
<accession>A0A9P6KCF1</accession>
<gene>
    <name evidence="2" type="ORF">BGW38_003132</name>
</gene>
<evidence type="ECO:0000313" key="2">
    <source>
        <dbReference type="EMBL" id="KAF9580284.1"/>
    </source>
</evidence>
<protein>
    <submittedName>
        <fullName evidence="2">Uncharacterized protein</fullName>
    </submittedName>
</protein>